<feature type="compositionally biased region" description="Basic and acidic residues" evidence="1">
    <location>
        <begin position="113"/>
        <end position="122"/>
    </location>
</feature>
<protein>
    <submittedName>
        <fullName evidence="2">Uncharacterized protein</fullName>
    </submittedName>
</protein>
<gene>
    <name evidence="2" type="ORF">MEQU1_002635</name>
</gene>
<dbReference type="AlphaFoldDB" id="A0AAF0EE26"/>
<feature type="region of interest" description="Disordered" evidence="1">
    <location>
        <begin position="11"/>
        <end position="63"/>
    </location>
</feature>
<dbReference type="Proteomes" id="UP001214415">
    <property type="component" value="Chromosome 5"/>
</dbReference>
<proteinExistence type="predicted"/>
<reference evidence="2" key="1">
    <citation type="submission" date="2023-03" db="EMBL/GenBank/DDBJ databases">
        <title>Mating type loci evolution in Malassezia.</title>
        <authorList>
            <person name="Coelho M.A."/>
        </authorList>
    </citation>
    <scope>NUCLEOTIDE SEQUENCE</scope>
    <source>
        <strain evidence="2">CBS 12830</strain>
    </source>
</reference>
<keyword evidence="3" id="KW-1185">Reference proteome</keyword>
<evidence type="ECO:0000313" key="3">
    <source>
        <dbReference type="Proteomes" id="UP001214415"/>
    </source>
</evidence>
<feature type="compositionally biased region" description="Basic and acidic residues" evidence="1">
    <location>
        <begin position="33"/>
        <end position="51"/>
    </location>
</feature>
<name>A0AAF0EE26_9BASI</name>
<accession>A0AAF0EE26</accession>
<evidence type="ECO:0000256" key="1">
    <source>
        <dbReference type="SAM" id="MobiDB-lite"/>
    </source>
</evidence>
<feature type="region of interest" description="Disordered" evidence="1">
    <location>
        <begin position="85"/>
        <end position="131"/>
    </location>
</feature>
<organism evidence="2 3">
    <name type="scientific">Malassezia equina</name>
    <dbReference type="NCBI Taxonomy" id="1381935"/>
    <lineage>
        <taxon>Eukaryota</taxon>
        <taxon>Fungi</taxon>
        <taxon>Dikarya</taxon>
        <taxon>Basidiomycota</taxon>
        <taxon>Ustilaginomycotina</taxon>
        <taxon>Malasseziomycetes</taxon>
        <taxon>Malasseziales</taxon>
        <taxon>Malasseziaceae</taxon>
        <taxon>Malassezia</taxon>
    </lineage>
</organism>
<evidence type="ECO:0000313" key="2">
    <source>
        <dbReference type="EMBL" id="WFD23940.1"/>
    </source>
</evidence>
<sequence>MVAKSLFARFLESKHDKKDTRRRWSLPLRRHTERPSLDEGQILRDSRRPDLPDIVLQSSTPRQSLNYEMPVVSPALTGPAMHVTEATPTEPANDVAEDKNRGSVPPYEAEASVDSREPKVDEAVQAAQPQPQPHVVLVDPLPIDSVPAPAPSSEASAEPATAVSGMTRLDAPPVEPQGTPAEQEDVDALQQVLKQRCKTIGFLKRAISGEEQYVYSVFFRREDFSAAVPRPSLLAWYANSSKVCEVMEKSIQLTWPHEVLECVEQLVIDLRAVVHAEEPSEAPPMESEHAEPVDIVDKILTLLDALQKLYAKLLLWLDRNALSSLVEEHYRSPVMPSYELLEILGQVDRDLKKFIKCVAKDLSFVARCVCQIEISEWDKILCHRQIDWEDLANQLQLRSERLARTVAPSNDPSCHSSPGLSDVEMLDPAFIENIESAKRHSLMSVFRKKKDTRRQSMPPMDLMGRMRHSLSRHSSLPHSASMATAFPGFSRTSAEPFVPK</sequence>
<feature type="compositionally biased region" description="Basic residues" evidence="1">
    <location>
        <begin position="20"/>
        <end position="32"/>
    </location>
</feature>
<dbReference type="EMBL" id="CP119904">
    <property type="protein sequence ID" value="WFD23940.1"/>
    <property type="molecule type" value="Genomic_DNA"/>
</dbReference>